<evidence type="ECO:0000256" key="11">
    <source>
        <dbReference type="ARBA" id="ARBA00049080"/>
    </source>
</evidence>
<dbReference type="InterPro" id="IPR022663">
    <property type="entry name" value="DapB_C"/>
</dbReference>
<keyword evidence="4 13" id="KW-0521">NADP</keyword>
<dbReference type="Pfam" id="PF01113">
    <property type="entry name" value="DapB_N"/>
    <property type="match status" value="1"/>
</dbReference>
<sequence length="245" mass="26914">MGSALVPLILEQPDMELVGGVETVGHPLIDTPIGKGKIVADLKSVMNDCDICVEFTNPTASLAHLAIIAQAKKRYILGTTGFSSEQMARIEQRSKEIPIVYSPNFSIGVNVLFQLTEQTARLLGDDFGIEILEIHHSQKRDAPSGTAKKLFNIIEKVLGKKRIVYSREGRTEPKVKDEIGVSSIRIGDVVGEHYVIFGQIGERIELVHKATSRLAFAQGVLKAIRFIKDKPAGFYGMEQVLAQMS</sequence>
<evidence type="ECO:0000256" key="2">
    <source>
        <dbReference type="ARBA" id="ARBA00022490"/>
    </source>
</evidence>
<feature type="binding site" evidence="13">
    <location>
        <begin position="145"/>
        <end position="146"/>
    </location>
    <ligand>
        <name>(S)-2,3,4,5-tetrahydrodipicolinate</name>
        <dbReference type="ChEBI" id="CHEBI:16845"/>
    </ligand>
</feature>
<dbReference type="AlphaFoldDB" id="A0A7C6A9E3"/>
<comment type="catalytic activity">
    <reaction evidence="12 13">
        <text>(S)-2,3,4,5-tetrahydrodipicolinate + NAD(+) + H2O = (2S,4S)-4-hydroxy-2,3,4,5-tetrahydrodipicolinate + NADH + H(+)</text>
        <dbReference type="Rhea" id="RHEA:35323"/>
        <dbReference type="ChEBI" id="CHEBI:15377"/>
        <dbReference type="ChEBI" id="CHEBI:15378"/>
        <dbReference type="ChEBI" id="CHEBI:16845"/>
        <dbReference type="ChEBI" id="CHEBI:57540"/>
        <dbReference type="ChEBI" id="CHEBI:57945"/>
        <dbReference type="ChEBI" id="CHEBI:67139"/>
        <dbReference type="EC" id="1.17.1.8"/>
    </reaction>
</comment>
<evidence type="ECO:0000256" key="8">
    <source>
        <dbReference type="ARBA" id="ARBA00023154"/>
    </source>
</evidence>
<dbReference type="SUPFAM" id="SSF51735">
    <property type="entry name" value="NAD(P)-binding Rossmann-fold domains"/>
    <property type="match status" value="1"/>
</dbReference>
<dbReference type="GO" id="GO:0005829">
    <property type="term" value="C:cytosol"/>
    <property type="evidence" value="ECO:0007669"/>
    <property type="project" value="TreeGrafter"/>
</dbReference>
<evidence type="ECO:0000259" key="15">
    <source>
        <dbReference type="Pfam" id="PF05173"/>
    </source>
</evidence>
<dbReference type="GO" id="GO:0009089">
    <property type="term" value="P:lysine biosynthetic process via diaminopimelate"/>
    <property type="evidence" value="ECO:0007669"/>
    <property type="project" value="UniProtKB-UniRule"/>
</dbReference>
<evidence type="ECO:0000259" key="14">
    <source>
        <dbReference type="Pfam" id="PF01113"/>
    </source>
</evidence>
<dbReference type="Pfam" id="PF05173">
    <property type="entry name" value="DapB_C"/>
    <property type="match status" value="1"/>
</dbReference>
<dbReference type="GO" id="GO:0016726">
    <property type="term" value="F:oxidoreductase activity, acting on CH or CH2 groups, NAD or NADP as acceptor"/>
    <property type="evidence" value="ECO:0007669"/>
    <property type="project" value="UniProtKB-UniRule"/>
</dbReference>
<feature type="binding site" evidence="13">
    <location>
        <position position="136"/>
    </location>
    <ligand>
        <name>(S)-2,3,4,5-tetrahydrodipicolinate</name>
        <dbReference type="ChEBI" id="CHEBI:16845"/>
    </ligand>
</feature>
<protein>
    <recommendedName>
        <fullName evidence="10 13">4-hydroxy-tetrahydrodipicolinate reductase</fullName>
        <shortName evidence="13">HTPA reductase</shortName>
        <ecNumber evidence="10 13">1.17.1.8</ecNumber>
    </recommendedName>
</protein>
<name>A0A7C6A9E3_UNCW3</name>
<dbReference type="GO" id="GO:0008839">
    <property type="term" value="F:4-hydroxy-tetrahydrodipicolinate reductase"/>
    <property type="evidence" value="ECO:0007669"/>
    <property type="project" value="UniProtKB-UniRule"/>
</dbReference>
<organism evidence="16">
    <name type="scientific">candidate division WOR-3 bacterium</name>
    <dbReference type="NCBI Taxonomy" id="2052148"/>
    <lineage>
        <taxon>Bacteria</taxon>
        <taxon>Bacteria division WOR-3</taxon>
    </lineage>
</organism>
<feature type="binding site" evidence="13">
    <location>
        <begin position="102"/>
        <end position="105"/>
    </location>
    <ligand>
        <name>NAD(+)</name>
        <dbReference type="ChEBI" id="CHEBI:57540"/>
    </ligand>
</feature>
<evidence type="ECO:0000256" key="5">
    <source>
        <dbReference type="ARBA" id="ARBA00022915"/>
    </source>
</evidence>
<comment type="caution">
    <text evidence="13">Was originally thought to be a dihydrodipicolinate reductase (DHDPR), catalyzing the conversion of dihydrodipicolinate to tetrahydrodipicolinate. However, it was shown in E.coli that the substrate of the enzymatic reaction is not dihydrodipicolinate (DHDP) but in fact (2S,4S)-4-hydroxy-2,3,4,5-tetrahydrodipicolinic acid (HTPA), the product released by the DapA-catalyzed reaction.</text>
</comment>
<dbReference type="InterPro" id="IPR022664">
    <property type="entry name" value="DapB_N_CS"/>
</dbReference>
<comment type="subunit">
    <text evidence="13">Homotetramer.</text>
</comment>
<feature type="binding site" evidence="13">
    <location>
        <begin position="78"/>
        <end position="80"/>
    </location>
    <ligand>
        <name>NAD(+)</name>
        <dbReference type="ChEBI" id="CHEBI:57540"/>
    </ligand>
</feature>
<comment type="similarity">
    <text evidence="1 13">Belongs to the DapB family.</text>
</comment>
<dbReference type="HAMAP" id="MF_00102">
    <property type="entry name" value="DapB"/>
    <property type="match status" value="1"/>
</dbReference>
<comment type="catalytic activity">
    <reaction evidence="11 13">
        <text>(S)-2,3,4,5-tetrahydrodipicolinate + NADP(+) + H2O = (2S,4S)-4-hydroxy-2,3,4,5-tetrahydrodipicolinate + NADPH + H(+)</text>
        <dbReference type="Rhea" id="RHEA:35331"/>
        <dbReference type="ChEBI" id="CHEBI:15377"/>
        <dbReference type="ChEBI" id="CHEBI:15378"/>
        <dbReference type="ChEBI" id="CHEBI:16845"/>
        <dbReference type="ChEBI" id="CHEBI:57783"/>
        <dbReference type="ChEBI" id="CHEBI:58349"/>
        <dbReference type="ChEBI" id="CHEBI:67139"/>
        <dbReference type="EC" id="1.17.1.8"/>
    </reaction>
</comment>
<dbReference type="PANTHER" id="PTHR20836:SF0">
    <property type="entry name" value="4-HYDROXY-TETRAHYDRODIPICOLINATE REDUCTASE 1, CHLOROPLASTIC-RELATED"/>
    <property type="match status" value="1"/>
</dbReference>
<dbReference type="GO" id="GO:0050661">
    <property type="term" value="F:NADP binding"/>
    <property type="evidence" value="ECO:0007669"/>
    <property type="project" value="UniProtKB-UniRule"/>
</dbReference>
<dbReference type="CDD" id="cd02274">
    <property type="entry name" value="DHDPR_N"/>
    <property type="match status" value="1"/>
</dbReference>
<comment type="pathway">
    <text evidence="9 13">Amino-acid biosynthesis; L-lysine biosynthesis via DAP pathway; (S)-tetrahydrodipicolinate from L-aspartate: step 4/4.</text>
</comment>
<feature type="domain" description="Dihydrodipicolinate reductase C-terminal" evidence="15">
    <location>
        <begin position="108"/>
        <end position="241"/>
    </location>
</feature>
<dbReference type="EMBL" id="DTLI01000099">
    <property type="protein sequence ID" value="HHS51986.1"/>
    <property type="molecule type" value="Genomic_DNA"/>
</dbReference>
<evidence type="ECO:0000256" key="12">
    <source>
        <dbReference type="ARBA" id="ARBA00049396"/>
    </source>
</evidence>
<dbReference type="SUPFAM" id="SSF55347">
    <property type="entry name" value="Glyceraldehyde-3-phosphate dehydrogenase-like, C-terminal domain"/>
    <property type="match status" value="1"/>
</dbReference>
<reference evidence="16" key="1">
    <citation type="journal article" date="2020" name="mSystems">
        <title>Genome- and Community-Level Interaction Insights into Carbon Utilization and Element Cycling Functions of Hydrothermarchaeota in Hydrothermal Sediment.</title>
        <authorList>
            <person name="Zhou Z."/>
            <person name="Liu Y."/>
            <person name="Xu W."/>
            <person name="Pan J."/>
            <person name="Luo Z.H."/>
            <person name="Li M."/>
        </authorList>
    </citation>
    <scope>NUCLEOTIDE SEQUENCE [LARGE SCALE GENOMIC DNA]</scope>
    <source>
        <strain evidence="16">SpSt-876</strain>
    </source>
</reference>
<dbReference type="PIRSF" id="PIRSF000161">
    <property type="entry name" value="DHPR"/>
    <property type="match status" value="1"/>
</dbReference>
<accession>A0A7C6A9E3</accession>
<dbReference type="FunFam" id="3.30.360.10:FF:000004">
    <property type="entry name" value="4-hydroxy-tetrahydrodipicolinate reductase"/>
    <property type="match status" value="1"/>
</dbReference>
<evidence type="ECO:0000256" key="1">
    <source>
        <dbReference type="ARBA" id="ARBA00006642"/>
    </source>
</evidence>
<comment type="function">
    <text evidence="13">Catalyzes the conversion of 4-hydroxy-tetrahydrodipicolinate (HTPA) to tetrahydrodipicolinate.</text>
</comment>
<evidence type="ECO:0000256" key="6">
    <source>
        <dbReference type="ARBA" id="ARBA00023002"/>
    </source>
</evidence>
<evidence type="ECO:0000313" key="16">
    <source>
        <dbReference type="EMBL" id="HHS51986.1"/>
    </source>
</evidence>
<feature type="domain" description="Dihydrodipicolinate reductase N-terminal" evidence="14">
    <location>
        <begin position="1"/>
        <end position="105"/>
    </location>
</feature>
<feature type="active site" description="Proton donor" evidence="13">
    <location>
        <position position="139"/>
    </location>
</feature>
<dbReference type="NCBIfam" id="TIGR00036">
    <property type="entry name" value="dapB"/>
    <property type="match status" value="1"/>
</dbReference>
<keyword evidence="3 13" id="KW-0028">Amino-acid biosynthesis</keyword>
<gene>
    <name evidence="13" type="primary">dapB</name>
    <name evidence="16" type="ORF">ENW73_03830</name>
</gene>
<comment type="caution">
    <text evidence="16">The sequence shown here is derived from an EMBL/GenBank/DDBJ whole genome shotgun (WGS) entry which is preliminary data.</text>
</comment>
<dbReference type="UniPathway" id="UPA00034">
    <property type="reaction ID" value="UER00018"/>
</dbReference>
<dbReference type="Gene3D" id="3.30.360.10">
    <property type="entry name" value="Dihydrodipicolinate Reductase, domain 2"/>
    <property type="match status" value="1"/>
</dbReference>
<keyword evidence="6 13" id="KW-0560">Oxidoreductase</keyword>
<dbReference type="InterPro" id="IPR036291">
    <property type="entry name" value="NAD(P)-bd_dom_sf"/>
</dbReference>
<feature type="binding site" evidence="13">
    <location>
        <position position="41"/>
    </location>
    <ligand>
        <name>NAD(+)</name>
        <dbReference type="ChEBI" id="CHEBI:57540"/>
    </ligand>
</feature>
<evidence type="ECO:0000256" key="10">
    <source>
        <dbReference type="ARBA" id="ARBA00038983"/>
    </source>
</evidence>
<dbReference type="GO" id="GO:0019877">
    <property type="term" value="P:diaminopimelate biosynthetic process"/>
    <property type="evidence" value="ECO:0007669"/>
    <property type="project" value="UniProtKB-UniRule"/>
</dbReference>
<dbReference type="Gene3D" id="3.40.50.720">
    <property type="entry name" value="NAD(P)-binding Rossmann-like Domain"/>
    <property type="match status" value="1"/>
</dbReference>
<proteinExistence type="inferred from homology"/>
<evidence type="ECO:0000256" key="4">
    <source>
        <dbReference type="ARBA" id="ARBA00022857"/>
    </source>
</evidence>
<evidence type="ECO:0000256" key="9">
    <source>
        <dbReference type="ARBA" id="ARBA00037922"/>
    </source>
</evidence>
<keyword evidence="2 13" id="KW-0963">Cytoplasm</keyword>
<keyword evidence="8 13" id="KW-0457">Lysine biosynthesis</keyword>
<evidence type="ECO:0000256" key="13">
    <source>
        <dbReference type="HAMAP-Rule" id="MF_00102"/>
    </source>
</evidence>
<dbReference type="GO" id="GO:0051287">
    <property type="term" value="F:NAD binding"/>
    <property type="evidence" value="ECO:0007669"/>
    <property type="project" value="UniProtKB-UniRule"/>
</dbReference>
<feature type="active site" description="Proton donor/acceptor" evidence="13">
    <location>
        <position position="135"/>
    </location>
</feature>
<dbReference type="EC" id="1.17.1.8" evidence="10 13"/>
<comment type="caution">
    <text evidence="13">Lacks conserved residue(s) required for the propagation of feature annotation.</text>
</comment>
<keyword evidence="7 13" id="KW-0520">NAD</keyword>
<comment type="subcellular location">
    <subcellularLocation>
        <location evidence="13">Cytoplasm</location>
    </subcellularLocation>
</comment>
<evidence type="ECO:0000256" key="7">
    <source>
        <dbReference type="ARBA" id="ARBA00023027"/>
    </source>
</evidence>
<dbReference type="InterPro" id="IPR000846">
    <property type="entry name" value="DapB_N"/>
</dbReference>
<dbReference type="InterPro" id="IPR023940">
    <property type="entry name" value="DHDPR_bac"/>
</dbReference>
<dbReference type="PANTHER" id="PTHR20836">
    <property type="entry name" value="DIHYDRODIPICOLINATE REDUCTASE"/>
    <property type="match status" value="1"/>
</dbReference>
<evidence type="ECO:0000256" key="3">
    <source>
        <dbReference type="ARBA" id="ARBA00022605"/>
    </source>
</evidence>
<keyword evidence="5 13" id="KW-0220">Diaminopimelate biosynthesis</keyword>
<dbReference type="PROSITE" id="PS01298">
    <property type="entry name" value="DAPB"/>
    <property type="match status" value="1"/>
</dbReference>